<dbReference type="EMBL" id="CP041616">
    <property type="protein sequence ID" value="QDO87486.1"/>
    <property type="molecule type" value="Genomic_DNA"/>
</dbReference>
<gene>
    <name evidence="1" type="ORF">FNH13_03325</name>
</gene>
<name>A0A516G7I0_9MICO</name>
<dbReference type="KEGG" id="orz:FNH13_03325"/>
<proteinExistence type="predicted"/>
<dbReference type="OrthoDB" id="3209715at2"/>
<evidence type="ECO:0000313" key="1">
    <source>
        <dbReference type="EMBL" id="QDO87486.1"/>
    </source>
</evidence>
<reference evidence="1 2" key="1">
    <citation type="submission" date="2019-07" db="EMBL/GenBank/DDBJ databases">
        <title>complete genome sequencing of Ornithinimicrobium sp. H23M54.</title>
        <authorList>
            <person name="Bae J.-W."/>
            <person name="Lee S.-Y."/>
        </authorList>
    </citation>
    <scope>NUCLEOTIDE SEQUENCE [LARGE SCALE GENOMIC DNA]</scope>
    <source>
        <strain evidence="1 2">H23M54</strain>
    </source>
</reference>
<protein>
    <recommendedName>
        <fullName evidence="3">DUF559 domain-containing protein</fullName>
    </recommendedName>
</protein>
<evidence type="ECO:0008006" key="3">
    <source>
        <dbReference type="Google" id="ProtNLM"/>
    </source>
</evidence>
<dbReference type="RefSeq" id="WP_143782144.1">
    <property type="nucleotide sequence ID" value="NZ_CP041616.1"/>
</dbReference>
<accession>A0A516G7I0</accession>
<organism evidence="1 2">
    <name type="scientific">Ornithinimicrobium ciconiae</name>
    <dbReference type="NCBI Taxonomy" id="2594265"/>
    <lineage>
        <taxon>Bacteria</taxon>
        <taxon>Bacillati</taxon>
        <taxon>Actinomycetota</taxon>
        <taxon>Actinomycetes</taxon>
        <taxon>Micrococcales</taxon>
        <taxon>Ornithinimicrobiaceae</taxon>
        <taxon>Ornithinimicrobium</taxon>
    </lineage>
</organism>
<keyword evidence="2" id="KW-1185">Reference proteome</keyword>
<dbReference type="AlphaFoldDB" id="A0A516G7I0"/>
<dbReference type="Proteomes" id="UP000315395">
    <property type="component" value="Chromosome"/>
</dbReference>
<evidence type="ECO:0000313" key="2">
    <source>
        <dbReference type="Proteomes" id="UP000315395"/>
    </source>
</evidence>
<sequence length="205" mass="22939">MHVTLPHGRHLTRLPGVRVRKSRHVTPARTGGLPRVTVEAAVINAAQRAVSDRQAALLMVMSVQQRLTTGPRLLAELASRDRIHRRRFITLVLRDIADGAHALGELDFARLCRAHAVPRPSRQEVRHRPNGRTYLDVWWESHRAGAEIDGAQHGWGLRAAEDSLRDNEMVIGGEAVLRIPVLLLRTDAARVMDQVARFLVSREIG</sequence>